<feature type="domain" description="Spaetzle" evidence="3">
    <location>
        <begin position="202"/>
        <end position="280"/>
    </location>
</feature>
<dbReference type="Gene3D" id="3.30.70.120">
    <property type="match status" value="1"/>
</dbReference>
<dbReference type="InterPro" id="IPR004323">
    <property type="entry name" value="Ion_tolerance_CutA"/>
</dbReference>
<dbReference type="PANTHER" id="PTHR23419:SF8">
    <property type="entry name" value="FI09726P"/>
    <property type="match status" value="1"/>
</dbReference>
<feature type="region of interest" description="Disordered" evidence="2">
    <location>
        <begin position="418"/>
        <end position="482"/>
    </location>
</feature>
<sequence>MSDVHSLNTRNKHNLTVHSTRLHRMAASAYKYKHAAYSADADPRYGYEFTRQVARQEGYNPGPPVLISRAYNPRRDVLVQNDREMVEQRAQLRVEQPVRRVDDSKVLSRKTLTDNRRVQSYDNTQIVFPDRSGQMGGDAQLVIPQRCRKIGICDDVGNYPTEEVNRVISQLTDLESFQNDKLDLPEVPEITQRLGPQEENIELCNFNKTVVYPKTAEDSNGKWHVVINNDNNPLQGFKVEICQPDSAPCSDIAVIQPGYIARCVQKFVYRKMAILHEGKKLEMPLKVPTQTMSGISVDAEDYSVGYVTVPNIEVGNKIARGLVEKKLAACVNIIPQIKSIYHWEGKINEDDEAMLMIKTRTTAVDKLTEYVRGNHPNTVCEVITLPIQNGNPGYLSWIGDIVPEFIEDEKRKSVVSIGSQSAEAKSGSTSNITPVDSKSESVATDLKSDAGLENKVDAFPAEIKTGPKPKESGHCGGPSCPN</sequence>
<dbReference type="EMBL" id="LR824009">
    <property type="protein sequence ID" value="CAD0197281.1"/>
    <property type="molecule type" value="Genomic_DNA"/>
</dbReference>
<dbReference type="PANTHER" id="PTHR23419">
    <property type="entry name" value="DIVALENT CATION TOLERANCE CUTA-RELATED"/>
    <property type="match status" value="1"/>
</dbReference>
<proteinExistence type="inferred from homology"/>
<evidence type="ECO:0000259" key="3">
    <source>
        <dbReference type="Pfam" id="PF16077"/>
    </source>
</evidence>
<reference evidence="4" key="1">
    <citation type="submission" date="2021-12" db="EMBL/GenBank/DDBJ databases">
        <authorList>
            <person name="King R."/>
        </authorList>
    </citation>
    <scope>NUCLEOTIDE SEQUENCE</scope>
</reference>
<dbReference type="AlphaFoldDB" id="A0A9N8KZ47"/>
<name>A0A9N8KZ47_CHRIL</name>
<evidence type="ECO:0000313" key="4">
    <source>
        <dbReference type="EMBL" id="CAD0197281.1"/>
    </source>
</evidence>
<comment type="similarity">
    <text evidence="1">Belongs to the CutA family.</text>
</comment>
<dbReference type="Pfam" id="PF03091">
    <property type="entry name" value="CutA1"/>
    <property type="match status" value="1"/>
</dbReference>
<dbReference type="SUPFAM" id="SSF54913">
    <property type="entry name" value="GlnB-like"/>
    <property type="match status" value="1"/>
</dbReference>
<dbReference type="SUPFAM" id="SSF57501">
    <property type="entry name" value="Cystine-knot cytokines"/>
    <property type="match status" value="1"/>
</dbReference>
<evidence type="ECO:0000313" key="5">
    <source>
        <dbReference type="Proteomes" id="UP001154114"/>
    </source>
</evidence>
<dbReference type="InterPro" id="IPR029034">
    <property type="entry name" value="Cystine-knot_cytokine"/>
</dbReference>
<protein>
    <recommendedName>
        <fullName evidence="3">Spaetzle domain-containing protein</fullName>
    </recommendedName>
</protein>
<dbReference type="InterPro" id="IPR011322">
    <property type="entry name" value="N-reg_PII-like_a/b"/>
</dbReference>
<dbReference type="InterPro" id="IPR032104">
    <property type="entry name" value="Spaetzle"/>
</dbReference>
<dbReference type="GO" id="GO:0010038">
    <property type="term" value="P:response to metal ion"/>
    <property type="evidence" value="ECO:0007669"/>
    <property type="project" value="InterPro"/>
</dbReference>
<dbReference type="InterPro" id="IPR015867">
    <property type="entry name" value="N-reg_PII/ATP_PRibTrfase_C"/>
</dbReference>
<evidence type="ECO:0000256" key="1">
    <source>
        <dbReference type="ARBA" id="ARBA00010169"/>
    </source>
</evidence>
<feature type="compositionally biased region" description="Polar residues" evidence="2">
    <location>
        <begin position="418"/>
        <end position="442"/>
    </location>
</feature>
<keyword evidence="5" id="KW-1185">Reference proteome</keyword>
<dbReference type="Gene3D" id="2.10.90.10">
    <property type="entry name" value="Cystine-knot cytokines"/>
    <property type="match status" value="1"/>
</dbReference>
<accession>A0A9N8KZ47</accession>
<dbReference type="OrthoDB" id="2017693at2759"/>
<feature type="compositionally biased region" description="Basic and acidic residues" evidence="2">
    <location>
        <begin position="446"/>
        <end position="456"/>
    </location>
</feature>
<evidence type="ECO:0000256" key="2">
    <source>
        <dbReference type="SAM" id="MobiDB-lite"/>
    </source>
</evidence>
<dbReference type="Proteomes" id="UP001154114">
    <property type="component" value="Chromosome 6"/>
</dbReference>
<dbReference type="GO" id="GO:0005507">
    <property type="term" value="F:copper ion binding"/>
    <property type="evidence" value="ECO:0007669"/>
    <property type="project" value="TreeGrafter"/>
</dbReference>
<dbReference type="Pfam" id="PF16077">
    <property type="entry name" value="Spaetzle"/>
    <property type="match status" value="1"/>
</dbReference>
<organism evidence="4 5">
    <name type="scientific">Chrysodeixis includens</name>
    <name type="common">Soybean looper</name>
    <name type="synonym">Pseudoplusia includens</name>
    <dbReference type="NCBI Taxonomy" id="689277"/>
    <lineage>
        <taxon>Eukaryota</taxon>
        <taxon>Metazoa</taxon>
        <taxon>Ecdysozoa</taxon>
        <taxon>Arthropoda</taxon>
        <taxon>Hexapoda</taxon>
        <taxon>Insecta</taxon>
        <taxon>Pterygota</taxon>
        <taxon>Neoptera</taxon>
        <taxon>Endopterygota</taxon>
        <taxon>Lepidoptera</taxon>
        <taxon>Glossata</taxon>
        <taxon>Ditrysia</taxon>
        <taxon>Noctuoidea</taxon>
        <taxon>Noctuidae</taxon>
        <taxon>Plusiinae</taxon>
        <taxon>Chrysodeixis</taxon>
    </lineage>
</organism>
<gene>
    <name evidence="4" type="ORF">CINC_LOCUS11565</name>
</gene>